<keyword evidence="3" id="KW-1185">Reference proteome</keyword>
<feature type="transmembrane region" description="Helical" evidence="1">
    <location>
        <begin position="171"/>
        <end position="193"/>
    </location>
</feature>
<accession>A0ABS5XRA7</accession>
<evidence type="ECO:0000313" key="2">
    <source>
        <dbReference type="EMBL" id="MBT8797059.1"/>
    </source>
</evidence>
<protein>
    <recommendedName>
        <fullName evidence="4">DUF4013 domain-containing protein</fullName>
    </recommendedName>
</protein>
<feature type="transmembrane region" description="Helical" evidence="1">
    <location>
        <begin position="92"/>
        <end position="113"/>
    </location>
</feature>
<dbReference type="EMBL" id="JAFLHG010000002">
    <property type="protein sequence ID" value="MBT8797059.1"/>
    <property type="molecule type" value="Genomic_DNA"/>
</dbReference>
<keyword evidence="1" id="KW-0472">Membrane</keyword>
<dbReference type="Proteomes" id="UP000740605">
    <property type="component" value="Unassembled WGS sequence"/>
</dbReference>
<proteinExistence type="predicted"/>
<dbReference type="RefSeq" id="WP_215486304.1">
    <property type="nucleotide sequence ID" value="NZ_BAAAPJ010000001.1"/>
</dbReference>
<gene>
    <name evidence="2" type="ORF">J0P97_03085</name>
</gene>
<organism evidence="2 3">
    <name type="scientific">Microbacterium flavum</name>
    <dbReference type="NCBI Taxonomy" id="415216"/>
    <lineage>
        <taxon>Bacteria</taxon>
        <taxon>Bacillati</taxon>
        <taxon>Actinomycetota</taxon>
        <taxon>Actinomycetes</taxon>
        <taxon>Micrococcales</taxon>
        <taxon>Microbacteriaceae</taxon>
        <taxon>Microbacterium</taxon>
    </lineage>
</organism>
<feature type="transmembrane region" description="Helical" evidence="1">
    <location>
        <begin position="66"/>
        <end position="86"/>
    </location>
</feature>
<feature type="transmembrane region" description="Helical" evidence="1">
    <location>
        <begin position="227"/>
        <end position="244"/>
    </location>
</feature>
<sequence>MTDPTLRTVFAVMLGALVIAFAVMLVLAARPRSGERPLLRYAERCALPVPAASAGDLEARMRRRRLVEAIGALVGISLAAILFAGPLGSEPLYPLAVLFPVFLVSNLIAETVITLREQLFHPRTDTPRLARPRAVGAADYIGPAARALPWIMAALVVAMAVWTTLGAGAPSLHLAAALVSALAVTVCLSIPVWDRAILARSQPATTPLELAWADALRADALNAVRSAAVALCVVAATLSVSVLLSAGDLVGWPLTLVNLAYLVVQRVYPTRGAPVPRGLFPDGIRVPAGSAA</sequence>
<reference evidence="2 3" key="1">
    <citation type="submission" date="2021-03" db="EMBL/GenBank/DDBJ databases">
        <title>Microbacterium pauli sp. nov., isolated from microfiltered milk.</title>
        <authorList>
            <person name="Bellassi P."/>
            <person name="Fontana A."/>
            <person name="Callegari M.L."/>
            <person name="Lorenzo M."/>
            <person name="Cappa F."/>
        </authorList>
    </citation>
    <scope>NUCLEOTIDE SEQUENCE [LARGE SCALE GENOMIC DNA]</scope>
    <source>
        <strain evidence="2 3">DSM 18909</strain>
    </source>
</reference>
<name>A0ABS5XRA7_9MICO</name>
<evidence type="ECO:0008006" key="4">
    <source>
        <dbReference type="Google" id="ProtNLM"/>
    </source>
</evidence>
<keyword evidence="1" id="KW-0812">Transmembrane</keyword>
<evidence type="ECO:0000256" key="1">
    <source>
        <dbReference type="SAM" id="Phobius"/>
    </source>
</evidence>
<feature type="transmembrane region" description="Helical" evidence="1">
    <location>
        <begin position="6"/>
        <end position="29"/>
    </location>
</feature>
<keyword evidence="1" id="KW-1133">Transmembrane helix</keyword>
<evidence type="ECO:0000313" key="3">
    <source>
        <dbReference type="Proteomes" id="UP000740605"/>
    </source>
</evidence>
<comment type="caution">
    <text evidence="2">The sequence shown here is derived from an EMBL/GenBank/DDBJ whole genome shotgun (WGS) entry which is preliminary data.</text>
</comment>
<feature type="transmembrane region" description="Helical" evidence="1">
    <location>
        <begin position="147"/>
        <end position="165"/>
    </location>
</feature>